<dbReference type="GO" id="GO:0016853">
    <property type="term" value="F:isomerase activity"/>
    <property type="evidence" value="ECO:0007669"/>
    <property type="project" value="UniProtKB-KW"/>
</dbReference>
<dbReference type="RefSeq" id="WP_021330209.1">
    <property type="nucleotide sequence ID" value="NZ_AUZJ01000029.1"/>
</dbReference>
<evidence type="ECO:0000313" key="3">
    <source>
        <dbReference type="EMBL" id="ERJ99824.1"/>
    </source>
</evidence>
<dbReference type="GO" id="GO:0004553">
    <property type="term" value="F:hydrolase activity, hydrolyzing O-glycosyl compounds"/>
    <property type="evidence" value="ECO:0007669"/>
    <property type="project" value="InterPro"/>
</dbReference>
<keyword evidence="2" id="KW-0413">Isomerase</keyword>
<dbReference type="GO" id="GO:0006047">
    <property type="term" value="P:UDP-N-acetylglucosamine metabolic process"/>
    <property type="evidence" value="ECO:0007669"/>
    <property type="project" value="InterPro"/>
</dbReference>
<dbReference type="EMBL" id="AUZJ01000029">
    <property type="protein sequence ID" value="ERF60835.1"/>
    <property type="molecule type" value="Genomic_DNA"/>
</dbReference>
<reference evidence="4 5" key="1">
    <citation type="submission" date="2013-08" db="EMBL/GenBank/DDBJ databases">
        <authorList>
            <person name="Durkin A.S."/>
            <person name="Haft D.R."/>
            <person name="McCorrison J."/>
            <person name="Torralba M."/>
            <person name="Gillis M."/>
            <person name="Haft D.H."/>
            <person name="Methe B."/>
            <person name="Sutton G."/>
            <person name="Nelson K.E."/>
        </authorList>
    </citation>
    <scope>NUCLEOTIDE SEQUENCE [LARGE SCALE GENOMIC DNA]</scope>
    <source>
        <strain evidence="3 5">ATCC 35536</strain>
        <strain evidence="2 4">VPI DR56BR1116</strain>
    </source>
</reference>
<dbReference type="OrthoDB" id="9803238at2"/>
<dbReference type="CDD" id="cd03786">
    <property type="entry name" value="GTB_UDP-GlcNAc_2-Epimerase"/>
    <property type="match status" value="1"/>
</dbReference>
<evidence type="ECO:0000259" key="1">
    <source>
        <dbReference type="Pfam" id="PF02350"/>
    </source>
</evidence>
<dbReference type="SUPFAM" id="SSF53756">
    <property type="entry name" value="UDP-Glycosyltransferase/glycogen phosphorylase"/>
    <property type="match status" value="1"/>
</dbReference>
<organism evidence="2 4">
    <name type="scientific">Treponema socranskii subsp. socranskii VPI DR56BR1116 = ATCC 35536</name>
    <dbReference type="NCBI Taxonomy" id="1125725"/>
    <lineage>
        <taxon>Bacteria</taxon>
        <taxon>Pseudomonadati</taxon>
        <taxon>Spirochaetota</taxon>
        <taxon>Spirochaetia</taxon>
        <taxon>Spirochaetales</taxon>
        <taxon>Treponemataceae</taxon>
        <taxon>Treponema</taxon>
    </lineage>
</organism>
<gene>
    <name evidence="2" type="primary">neuC</name>
    <name evidence="3" type="ORF">HMPREF0860_0557</name>
    <name evidence="2" type="ORF">HMPREF1325_0413</name>
</gene>
<comment type="caution">
    <text evidence="2">The sequence shown here is derived from an EMBL/GenBank/DDBJ whole genome shotgun (WGS) entry which is preliminary data.</text>
</comment>
<dbReference type="InterPro" id="IPR003331">
    <property type="entry name" value="UDP_GlcNAc_Epimerase_2_dom"/>
</dbReference>
<sequence>MKTVCILTATRAEYGLLKPIIKRFLTEKDIKINIAVTGMHLSPEFGNTYIEIEKDAIPIDTKIDILMSGDSPVCTSKTMALALSGFADYFERSKPDMLLVLGDRYETLAVCCAAMNARIPIAHIAGGESTQGAIDDAIRHSITKMSYLHFTEAEPYTKRVIQLGENPARVFTAGYLGIENILKIPKMSLSELSSDLMMELKLKNYAVVTFHPVTLEANTVSMQIDEILSAVEGYHDLKFIFTKSNSDTDGRIINRKIDDFCKTHANCKSFFSLGTRRYLSALQYAAFVLGNSSSGLTEAPALGIPSVNIGDRQKGRLIPQTVISCSPNRYAIGKAIKNALSMQKSDSVMNTQNKSRMPSEIIAKHILRYLKKGIDLKKEFWDL</sequence>
<dbReference type="InterPro" id="IPR020004">
    <property type="entry name" value="UDP-GlcNAc_Epase"/>
</dbReference>
<dbReference type="PANTHER" id="PTHR43174">
    <property type="entry name" value="UDP-N-ACETYLGLUCOSAMINE 2-EPIMERASE"/>
    <property type="match status" value="1"/>
</dbReference>
<evidence type="ECO:0000313" key="5">
    <source>
        <dbReference type="Proteomes" id="UP000016646"/>
    </source>
</evidence>
<feature type="domain" description="UDP-N-acetylglucosamine 2-epimerase" evidence="1">
    <location>
        <begin position="27"/>
        <end position="350"/>
    </location>
</feature>
<name>U1GS95_TRESO</name>
<dbReference type="Pfam" id="PF02350">
    <property type="entry name" value="Epimerase_2"/>
    <property type="match status" value="1"/>
</dbReference>
<dbReference type="Proteomes" id="UP000016412">
    <property type="component" value="Unassembled WGS sequence"/>
</dbReference>
<dbReference type="STRING" id="1125725.HMPREF1325_0413"/>
<dbReference type="EC" id="3.1.4.-" evidence="2"/>
<keyword evidence="5" id="KW-1185">Reference proteome</keyword>
<dbReference type="EC" id="5.1.3.-" evidence="2"/>
<keyword evidence="2" id="KW-0378">Hydrolase</keyword>
<dbReference type="PANTHER" id="PTHR43174:SF3">
    <property type="entry name" value="UDP-N-ACETYLGLUCOSAMINE 2-EPIMERASE"/>
    <property type="match status" value="1"/>
</dbReference>
<evidence type="ECO:0000313" key="4">
    <source>
        <dbReference type="Proteomes" id="UP000016412"/>
    </source>
</evidence>
<dbReference type="EMBL" id="AVQI01000072">
    <property type="protein sequence ID" value="ERJ99824.1"/>
    <property type="molecule type" value="Genomic_DNA"/>
</dbReference>
<dbReference type="NCBIfam" id="TIGR03568">
    <property type="entry name" value="NeuC_NnaA"/>
    <property type="match status" value="1"/>
</dbReference>
<dbReference type="PATRIC" id="fig|1125725.3.peg.1194"/>
<dbReference type="AlphaFoldDB" id="U1GS95"/>
<proteinExistence type="predicted"/>
<dbReference type="Gene3D" id="3.40.50.2000">
    <property type="entry name" value="Glycogen Phosphorylase B"/>
    <property type="match status" value="2"/>
</dbReference>
<dbReference type="eggNOG" id="COG0381">
    <property type="taxonomic scope" value="Bacteria"/>
</dbReference>
<dbReference type="Proteomes" id="UP000016646">
    <property type="component" value="Unassembled WGS sequence"/>
</dbReference>
<protein>
    <submittedName>
        <fullName evidence="2">UDP-N-acetyl-D-glucosamine 2-epimerase, UDP-hydrolysing</fullName>
        <ecNumber evidence="2">3.1.4.-</ecNumber>
        <ecNumber evidence="2">5.1.3.-</ecNumber>
    </submittedName>
</protein>
<dbReference type="InterPro" id="IPR029767">
    <property type="entry name" value="WecB-like"/>
</dbReference>
<accession>U1GS95</accession>
<evidence type="ECO:0000313" key="2">
    <source>
        <dbReference type="EMBL" id="ERF60835.1"/>
    </source>
</evidence>